<dbReference type="GO" id="GO:0016491">
    <property type="term" value="F:oxidoreductase activity"/>
    <property type="evidence" value="ECO:0007669"/>
    <property type="project" value="UniProtKB-KW"/>
</dbReference>
<accession>A0A841HLH3</accession>
<protein>
    <recommendedName>
        <fullName evidence="2">Pyrroline-5-carboxylate reductase catalytic N-terminal domain-containing protein</fullName>
    </recommendedName>
</protein>
<dbReference type="RefSeq" id="WP_221304199.1">
    <property type="nucleotide sequence ID" value="NZ_JACHHZ010000003.1"/>
</dbReference>
<dbReference type="EMBL" id="JACHHZ010000003">
    <property type="protein sequence ID" value="MBB6093927.1"/>
    <property type="molecule type" value="Genomic_DNA"/>
</dbReference>
<proteinExistence type="predicted"/>
<evidence type="ECO:0000256" key="1">
    <source>
        <dbReference type="ARBA" id="ARBA00023002"/>
    </source>
</evidence>
<feature type="domain" description="Pyrroline-5-carboxylate reductase catalytic N-terminal" evidence="2">
    <location>
        <begin position="2"/>
        <end position="92"/>
    </location>
</feature>
<reference evidence="3 4" key="1">
    <citation type="submission" date="2020-08" db="EMBL/GenBank/DDBJ databases">
        <title>Genomic Encyclopedia of Type Strains, Phase IV (KMG-IV): sequencing the most valuable type-strain genomes for metagenomic binning, comparative biology and taxonomic classification.</title>
        <authorList>
            <person name="Goeker M."/>
        </authorList>
    </citation>
    <scope>NUCLEOTIDE SEQUENCE [LARGE SCALE GENOMIC DNA]</scope>
    <source>
        <strain evidence="3 4">DSM 26723</strain>
    </source>
</reference>
<organism evidence="3 4">
    <name type="scientific">Povalibacter uvarum</name>
    <dbReference type="NCBI Taxonomy" id="732238"/>
    <lineage>
        <taxon>Bacteria</taxon>
        <taxon>Pseudomonadati</taxon>
        <taxon>Pseudomonadota</taxon>
        <taxon>Gammaproteobacteria</taxon>
        <taxon>Steroidobacterales</taxon>
        <taxon>Steroidobacteraceae</taxon>
        <taxon>Povalibacter</taxon>
    </lineage>
</organism>
<evidence type="ECO:0000313" key="4">
    <source>
        <dbReference type="Proteomes" id="UP000588068"/>
    </source>
</evidence>
<evidence type="ECO:0000259" key="2">
    <source>
        <dbReference type="Pfam" id="PF03807"/>
    </source>
</evidence>
<dbReference type="Pfam" id="PF03807">
    <property type="entry name" value="F420_oxidored"/>
    <property type="match status" value="1"/>
</dbReference>
<name>A0A841HLH3_9GAMM</name>
<dbReference type="Gene3D" id="3.40.50.720">
    <property type="entry name" value="NAD(P)-binding Rossmann-like Domain"/>
    <property type="match status" value="1"/>
</dbReference>
<sequence>MKIGIIGAGGIGLAFAKQAINAGHDVIVSNSRGPQSLAEAVLKLGNRARAGTRQEAAQADIVVLAVQWQQLSSALADLPAWNGKIVVDTMNPIIMPAFEFAELGGRTSSEIVASLLPGARVVKTANTLTPELLGSDPVRADTRRVLFVSGDDAAAKTTVSGILEAAGFATIDLGGLANGRLHQFPGGPLPGLNLFKLG</sequence>
<dbReference type="PANTHER" id="PTHR14239">
    <property type="entry name" value="DUDULIN-RELATED"/>
    <property type="match status" value="1"/>
</dbReference>
<evidence type="ECO:0000313" key="3">
    <source>
        <dbReference type="EMBL" id="MBB6093927.1"/>
    </source>
</evidence>
<dbReference type="InterPro" id="IPR028939">
    <property type="entry name" value="P5C_Rdtase_cat_N"/>
</dbReference>
<dbReference type="InterPro" id="IPR051267">
    <property type="entry name" value="STEAP_metalloreductase"/>
</dbReference>
<dbReference type="Proteomes" id="UP000588068">
    <property type="component" value="Unassembled WGS sequence"/>
</dbReference>
<dbReference type="AlphaFoldDB" id="A0A841HLH3"/>
<gene>
    <name evidence="3" type="ORF">HNQ60_002808</name>
</gene>
<keyword evidence="4" id="KW-1185">Reference proteome</keyword>
<comment type="caution">
    <text evidence="3">The sequence shown here is derived from an EMBL/GenBank/DDBJ whole genome shotgun (WGS) entry which is preliminary data.</text>
</comment>
<dbReference type="InterPro" id="IPR036291">
    <property type="entry name" value="NAD(P)-bd_dom_sf"/>
</dbReference>
<dbReference type="SUPFAM" id="SSF51735">
    <property type="entry name" value="NAD(P)-binding Rossmann-fold domains"/>
    <property type="match status" value="1"/>
</dbReference>
<keyword evidence="1" id="KW-0560">Oxidoreductase</keyword>